<accession>A0A518BEL1</accession>
<evidence type="ECO:0000313" key="1">
    <source>
        <dbReference type="EMBL" id="QDU65396.1"/>
    </source>
</evidence>
<gene>
    <name evidence="1" type="ORF">Pla133_04610</name>
</gene>
<proteinExistence type="predicted"/>
<sequence>MMHLQRSTSSKPNEDFVEAKRAVATVKRAGAKKGDRMQDNVAWCQAQPDHDGGHLLLLGGTDTISLRIRIAQSHARSTLTPGNWSHVALMPGKLYKNAGKTPLFHVPVAGSATSQAIDNNGVVEARLEDFADRKAYPNIALIRLPVAQSELRAAIKTFSHDRGLIDALDLVVTWLAFSWGVGASPNPLLHEVGVPSAVFAEHVVGSSGFELTPGLASRSSCPEAIWQSARYWYKFHTQATEQGERLSGTWNLEHYMDGVLRVAPGS</sequence>
<name>A0A518BEL1_9BACT</name>
<organism evidence="1 2">
    <name type="scientific">Engelhardtia mirabilis</name>
    <dbReference type="NCBI Taxonomy" id="2528011"/>
    <lineage>
        <taxon>Bacteria</taxon>
        <taxon>Pseudomonadati</taxon>
        <taxon>Planctomycetota</taxon>
        <taxon>Planctomycetia</taxon>
        <taxon>Planctomycetia incertae sedis</taxon>
        <taxon>Engelhardtia</taxon>
    </lineage>
</organism>
<dbReference type="AlphaFoldDB" id="A0A518BEL1"/>
<dbReference type="RefSeq" id="WP_145061953.1">
    <property type="nucleotide sequence ID" value="NZ_CP036287.1"/>
</dbReference>
<evidence type="ECO:0000313" key="2">
    <source>
        <dbReference type="Proteomes" id="UP000316921"/>
    </source>
</evidence>
<protein>
    <submittedName>
        <fullName evidence="1">Uncharacterized protein</fullName>
    </submittedName>
</protein>
<dbReference type="EMBL" id="CP036287">
    <property type="protein sequence ID" value="QDU65396.1"/>
    <property type="molecule type" value="Genomic_DNA"/>
</dbReference>
<keyword evidence="2" id="KW-1185">Reference proteome</keyword>
<dbReference type="KEGG" id="pbap:Pla133_04610"/>
<reference evidence="1 2" key="1">
    <citation type="submission" date="2019-02" db="EMBL/GenBank/DDBJ databases">
        <title>Deep-cultivation of Planctomycetes and their phenomic and genomic characterization uncovers novel biology.</title>
        <authorList>
            <person name="Wiegand S."/>
            <person name="Jogler M."/>
            <person name="Boedeker C."/>
            <person name="Pinto D."/>
            <person name="Vollmers J."/>
            <person name="Rivas-Marin E."/>
            <person name="Kohn T."/>
            <person name="Peeters S.H."/>
            <person name="Heuer A."/>
            <person name="Rast P."/>
            <person name="Oberbeckmann S."/>
            <person name="Bunk B."/>
            <person name="Jeske O."/>
            <person name="Meyerdierks A."/>
            <person name="Storesund J.E."/>
            <person name="Kallscheuer N."/>
            <person name="Luecker S."/>
            <person name="Lage O.M."/>
            <person name="Pohl T."/>
            <person name="Merkel B.J."/>
            <person name="Hornburger P."/>
            <person name="Mueller R.-W."/>
            <person name="Bruemmer F."/>
            <person name="Labrenz M."/>
            <person name="Spormann A.M."/>
            <person name="Op den Camp H."/>
            <person name="Overmann J."/>
            <person name="Amann R."/>
            <person name="Jetten M.S.M."/>
            <person name="Mascher T."/>
            <person name="Medema M.H."/>
            <person name="Devos D.P."/>
            <person name="Kaster A.-K."/>
            <person name="Ovreas L."/>
            <person name="Rohde M."/>
            <person name="Galperin M.Y."/>
            <person name="Jogler C."/>
        </authorList>
    </citation>
    <scope>NUCLEOTIDE SEQUENCE [LARGE SCALE GENOMIC DNA]</scope>
    <source>
        <strain evidence="1 2">Pla133</strain>
    </source>
</reference>
<dbReference type="Proteomes" id="UP000316921">
    <property type="component" value="Chromosome"/>
</dbReference>